<feature type="compositionally biased region" description="Polar residues" evidence="1">
    <location>
        <begin position="1"/>
        <end position="15"/>
    </location>
</feature>
<feature type="region of interest" description="Disordered" evidence="1">
    <location>
        <begin position="1"/>
        <end position="87"/>
    </location>
</feature>
<comment type="caution">
    <text evidence="2">The sequence shown here is derived from an EMBL/GenBank/DDBJ whole genome shotgun (WGS) entry which is preliminary data.</text>
</comment>
<evidence type="ECO:0000313" key="2">
    <source>
        <dbReference type="EMBL" id="KAK6500486.1"/>
    </source>
</evidence>
<feature type="compositionally biased region" description="Low complexity" evidence="1">
    <location>
        <begin position="18"/>
        <end position="30"/>
    </location>
</feature>
<gene>
    <name evidence="2" type="ORF">TWF481_010830</name>
</gene>
<dbReference type="AlphaFoldDB" id="A0AAV9W1Z9"/>
<accession>A0AAV9W1Z9</accession>
<evidence type="ECO:0000313" key="3">
    <source>
        <dbReference type="Proteomes" id="UP001370758"/>
    </source>
</evidence>
<keyword evidence="3" id="KW-1185">Reference proteome</keyword>
<proteinExistence type="predicted"/>
<organism evidence="2 3">
    <name type="scientific">Arthrobotrys musiformis</name>
    <dbReference type="NCBI Taxonomy" id="47236"/>
    <lineage>
        <taxon>Eukaryota</taxon>
        <taxon>Fungi</taxon>
        <taxon>Dikarya</taxon>
        <taxon>Ascomycota</taxon>
        <taxon>Pezizomycotina</taxon>
        <taxon>Orbiliomycetes</taxon>
        <taxon>Orbiliales</taxon>
        <taxon>Orbiliaceae</taxon>
        <taxon>Arthrobotrys</taxon>
    </lineage>
</organism>
<dbReference type="Proteomes" id="UP001370758">
    <property type="component" value="Unassembled WGS sequence"/>
</dbReference>
<reference evidence="2 3" key="1">
    <citation type="submission" date="2023-08" db="EMBL/GenBank/DDBJ databases">
        <authorList>
            <person name="Palmer J.M."/>
        </authorList>
    </citation>
    <scope>NUCLEOTIDE SEQUENCE [LARGE SCALE GENOMIC DNA]</scope>
    <source>
        <strain evidence="2 3">TWF481</strain>
    </source>
</reference>
<feature type="compositionally biased region" description="Low complexity" evidence="1">
    <location>
        <begin position="72"/>
        <end position="87"/>
    </location>
</feature>
<name>A0AAV9W1Z9_9PEZI</name>
<feature type="compositionally biased region" description="Polar residues" evidence="1">
    <location>
        <begin position="61"/>
        <end position="71"/>
    </location>
</feature>
<dbReference type="EMBL" id="JAVHJL010000007">
    <property type="protein sequence ID" value="KAK6500486.1"/>
    <property type="molecule type" value="Genomic_DNA"/>
</dbReference>
<evidence type="ECO:0000256" key="1">
    <source>
        <dbReference type="SAM" id="MobiDB-lite"/>
    </source>
</evidence>
<protein>
    <submittedName>
        <fullName evidence="2">Uncharacterized protein</fullName>
    </submittedName>
</protein>
<sequence length="87" mass="8989">MPAPISTPSNTQSKRTGSDPSSQTPSSTDTNWHDIRAAAALPPRHQRVEIYGGSAFRSAGYQRQPQANPSTGSSLAGARGSYAGSSG</sequence>